<dbReference type="PROSITE" id="PS50294">
    <property type="entry name" value="WD_REPEATS_REGION"/>
    <property type="match status" value="1"/>
</dbReference>
<evidence type="ECO:0000256" key="9">
    <source>
        <dbReference type="PROSITE-ProRule" id="PRU00221"/>
    </source>
</evidence>
<dbReference type="PANTHER" id="PTHR15598:SF5">
    <property type="entry name" value="ENHANCER OF MRNA-DECAPPING PROTEIN 4"/>
    <property type="match status" value="1"/>
</dbReference>
<reference evidence="13 14" key="1">
    <citation type="submission" date="2017-09" db="EMBL/GenBank/DDBJ databases">
        <title>WGS assembly of Aquilegia coerulea Goldsmith.</title>
        <authorList>
            <person name="Hodges S."/>
            <person name="Kramer E."/>
            <person name="Nordborg M."/>
            <person name="Tomkins J."/>
            <person name="Borevitz J."/>
            <person name="Derieg N."/>
            <person name="Yan J."/>
            <person name="Mihaltcheva S."/>
            <person name="Hayes R.D."/>
            <person name="Rokhsar D."/>
        </authorList>
    </citation>
    <scope>NUCLEOTIDE SEQUENCE [LARGE SCALE GENOMIC DNA]</scope>
    <source>
        <strain evidence="14">cv. Goldsmith</strain>
    </source>
</reference>
<feature type="compositionally biased region" description="Polar residues" evidence="10">
    <location>
        <begin position="941"/>
        <end position="954"/>
    </location>
</feature>
<feature type="compositionally biased region" description="Pro residues" evidence="10">
    <location>
        <begin position="34"/>
        <end position="52"/>
    </location>
</feature>
<dbReference type="InterPro" id="IPR001680">
    <property type="entry name" value="WD40_rpt"/>
</dbReference>
<evidence type="ECO:0000259" key="11">
    <source>
        <dbReference type="Pfam" id="PF16529"/>
    </source>
</evidence>
<organism evidence="13 14">
    <name type="scientific">Aquilegia coerulea</name>
    <name type="common">Rocky mountain columbine</name>
    <dbReference type="NCBI Taxonomy" id="218851"/>
    <lineage>
        <taxon>Eukaryota</taxon>
        <taxon>Viridiplantae</taxon>
        <taxon>Streptophyta</taxon>
        <taxon>Embryophyta</taxon>
        <taxon>Tracheophyta</taxon>
        <taxon>Spermatophyta</taxon>
        <taxon>Magnoliopsida</taxon>
        <taxon>Ranunculales</taxon>
        <taxon>Ranunculaceae</taxon>
        <taxon>Thalictroideae</taxon>
        <taxon>Aquilegia</taxon>
    </lineage>
</organism>
<keyword evidence="6" id="KW-0507">mRNA processing</keyword>
<dbReference type="Pfam" id="PF21289">
    <property type="entry name" value="EDC4_C"/>
    <property type="match status" value="1"/>
</dbReference>
<dbReference type="InterPro" id="IPR036322">
    <property type="entry name" value="WD40_repeat_dom_sf"/>
</dbReference>
<feature type="domain" description="Enhancer of mRNA-decapping protein 4 C-terminal" evidence="12">
    <location>
        <begin position="1250"/>
        <end position="1352"/>
    </location>
</feature>
<dbReference type="PROSITE" id="PS50082">
    <property type="entry name" value="WD_REPEATS_2"/>
    <property type="match status" value="2"/>
</dbReference>
<dbReference type="GO" id="GO:0006397">
    <property type="term" value="P:mRNA processing"/>
    <property type="evidence" value="ECO:0007669"/>
    <property type="project" value="UniProtKB-KW"/>
</dbReference>
<accession>A0A2G5ERL2</accession>
<evidence type="ECO:0008006" key="15">
    <source>
        <dbReference type="Google" id="ProtNLM"/>
    </source>
</evidence>
<sequence length="1381" mass="149553">MASAGNPNQQPGPFDVQKLFRQSPNPNSNLNVLPSPPPPLPLPSSSYPPPSSPFSYPTQTLHPHHYMPYPPPPPQDPSPPPPPNMHLQQRTLSYPTPPLQPPPQQQQQQHRSPNHNDGARLMALLGTTPSSDSSSPIPPPSSIQPSLPVFPSAPPANLATTQHSAPMRLLSTKQPKGRRLVGDHRVVYDVDVRNQGEVQPQLEVTPITKYVSDPSLVLGRQIAVNKSYICYGLKMGSIRVLNINTALRHLLKGHTQRVTDMAFFAEDVHFLASASVDGLVFVWKIDEGPDAEDKPQITGKVVIAIQMVGEGEPVHPRVCWHSHKQEFLVVGIGKRVLKIDTTKVGKGEVFSAEEPLKCSLDKLVDGIQLVGKHDGEVTDLSMCQWMTTRLVSASSDGMVKIWEDRKALPLAVLRPHDGQPVNSATFLTAPHSPEHIVLVTAGPLNREVKIWVSASEEGWLLPSDADSWKCTQTLDLKSSAETRAEEAFFNQVVALPCAGLILLANAKKNAIYAVHIEYGQCPAATRMDYIAEFTVTMPILSLTGTSESLPDGNHIVQVYCVQTQAIQQYALDLSQCLPPPLESMGLEKADSNANQTFGKSSSDRLPSLEASQGSVPTEIPVVSAAYKQHIVTNNESAPSARYPISSGVPDVSSLHDLSTLETKQNVVPSTVSDADSILVASPSVPLSPRLSGNLSGFRSPSNNFDPSSPLGIRPIEQQVLDYSADGRAETVPANISDSSLLDDNSRKAGTKKQNDISTVPIHLVTPSELNSGVSSSDNAQGLSGGEVSFQDLVNNNDLDSAEVEVKVGDSEKCQNDEFESQREAAIHVAEKKEKAFYSQASDLNIRMARECCSLSTEVHNADNSVVKEAFDISSNAGEEEFQDSSKDGLVSISESVSVNATHTPLSGTKVKKQKGKNVQVSGSSSTSPSPFNSTDSFIEPGNSTNLPPGSESSSSNIQALLETLVNQQIAMQKEIAEMQKQILAMQVKEGKRLETALGRCIEKTNKTNIDALWARFQEENMKHEKLERERTQQITSSIANSNKESAAILDRTLKKELAAVGQAVARQVTPAVEKSTSSAITESFQRGVGDKAVNQLEKSINTKLEATVARQIQVQFQTSGKQALQDGLKSCLEASVIPGFEMSCKSMFEQVDTAFQKGMIEHTTAAQQQLDSTQSTLALALREALNSATSITRTLSGEIADGQRKLLALATAGANSKAINPLATQLSNGPLGSLHEMVEAPMDPTKELSRLISERKFEEAFTGALQRSDVSIVSWLCSQVDLQGIMAMVPLPLSQGVLLALLQQLGCDISKDTSLKLTWMTDVAVAINPVDPRIAMHIRPIFEQVYQMLGHHRSLPTTTSAEASSFRLLMHVINSVLMNCK</sequence>
<dbReference type="InterPro" id="IPR044938">
    <property type="entry name" value="EDC4_C_sf"/>
</dbReference>
<keyword evidence="5 9" id="KW-0853">WD repeat</keyword>
<dbReference type="InterPro" id="IPR045152">
    <property type="entry name" value="EDC4-like"/>
</dbReference>
<dbReference type="OrthoDB" id="21128at2759"/>
<evidence type="ECO:0000256" key="10">
    <source>
        <dbReference type="SAM" id="MobiDB-lite"/>
    </source>
</evidence>
<feature type="compositionally biased region" description="Pro residues" evidence="10">
    <location>
        <begin position="95"/>
        <end position="104"/>
    </location>
</feature>
<dbReference type="GO" id="GO:0000932">
    <property type="term" value="C:P-body"/>
    <property type="evidence" value="ECO:0007669"/>
    <property type="project" value="UniProtKB-SubCell"/>
</dbReference>
<dbReference type="Gene3D" id="1.10.220.100">
    <property type="entry name" value="conserved c-terminal region of ge- 1"/>
    <property type="match status" value="1"/>
</dbReference>
<dbReference type="InterPro" id="IPR049404">
    <property type="entry name" value="EDC4_C"/>
</dbReference>
<dbReference type="FunFam" id="2.130.10.10:FF:000232">
    <property type="entry name" value="enhancer of mRNA-decapping protein 4"/>
    <property type="match status" value="1"/>
</dbReference>
<dbReference type="Gene3D" id="2.130.10.10">
    <property type="entry name" value="YVTN repeat-like/Quinoprotein amine dehydrogenase"/>
    <property type="match status" value="1"/>
</dbReference>
<comment type="subcellular location">
    <subcellularLocation>
        <location evidence="1">Cytoplasm</location>
        <location evidence="1">P-body</location>
    </subcellularLocation>
</comment>
<dbReference type="PANTHER" id="PTHR15598">
    <property type="entry name" value="ENHANCER OF MRNA-DECAPPING PROTEIN 4"/>
    <property type="match status" value="1"/>
</dbReference>
<feature type="region of interest" description="Disordered" evidence="10">
    <location>
        <begin position="1"/>
        <end position="163"/>
    </location>
</feature>
<evidence type="ECO:0000256" key="1">
    <source>
        <dbReference type="ARBA" id="ARBA00004201"/>
    </source>
</evidence>
<feature type="compositionally biased region" description="Pro residues" evidence="10">
    <location>
        <begin position="68"/>
        <end position="84"/>
    </location>
</feature>
<feature type="compositionally biased region" description="Polar residues" evidence="10">
    <location>
        <begin position="1"/>
        <end position="11"/>
    </location>
</feature>
<gene>
    <name evidence="13" type="ORF">AQUCO_00500354v1</name>
</gene>
<evidence type="ECO:0000256" key="7">
    <source>
        <dbReference type="ARBA" id="ARBA00022737"/>
    </source>
</evidence>
<comment type="similarity">
    <text evidence="2">Belongs to the WD repeat EDC4 family.</text>
</comment>
<feature type="compositionally biased region" description="Low complexity" evidence="10">
    <location>
        <begin position="916"/>
        <end position="937"/>
    </location>
</feature>
<evidence type="ECO:0000256" key="3">
    <source>
        <dbReference type="ARBA" id="ARBA00022490"/>
    </source>
</evidence>
<keyword evidence="14" id="KW-1185">Reference proteome</keyword>
<dbReference type="SMART" id="SM00320">
    <property type="entry name" value="WD40"/>
    <property type="match status" value="2"/>
</dbReference>
<evidence type="ECO:0000256" key="8">
    <source>
        <dbReference type="ARBA" id="ARBA00023054"/>
    </source>
</evidence>
<dbReference type="FunCoup" id="A0A2G5ERL2">
    <property type="interactions" value="3841"/>
</dbReference>
<dbReference type="FunFam" id="1.10.220.100:FF:000001">
    <property type="entry name" value="Enhancer of mRNA-decapping protein 4"/>
    <property type="match status" value="1"/>
</dbReference>
<keyword evidence="8" id="KW-0175">Coiled coil</keyword>
<dbReference type="Proteomes" id="UP000230069">
    <property type="component" value="Unassembled WGS sequence"/>
</dbReference>
<dbReference type="GO" id="GO:0031087">
    <property type="term" value="P:deadenylation-independent decapping of nuclear-transcribed mRNA"/>
    <property type="evidence" value="ECO:0007669"/>
    <property type="project" value="InterPro"/>
</dbReference>
<dbReference type="InParanoid" id="A0A2G5ERL2"/>
<feature type="domain" description="Enhancer of mRNA-decapping protein 4 WD40 repeat region" evidence="11">
    <location>
        <begin position="204"/>
        <end position="517"/>
    </location>
</feature>
<keyword evidence="7" id="KW-0677">Repeat</keyword>
<dbReference type="EMBL" id="KZ305022">
    <property type="protein sequence ID" value="PIA58370.1"/>
    <property type="molecule type" value="Genomic_DNA"/>
</dbReference>
<feature type="region of interest" description="Disordered" evidence="10">
    <location>
        <begin position="731"/>
        <end position="754"/>
    </location>
</feature>
<dbReference type="STRING" id="218851.A0A2G5ERL2"/>
<feature type="repeat" description="WD" evidence="9">
    <location>
        <begin position="251"/>
        <end position="293"/>
    </location>
</feature>
<protein>
    <recommendedName>
        <fullName evidence="15">Enhancer of mRNA-decapping protein 4 WD40 repeat region domain-containing protein</fullName>
    </recommendedName>
</protein>
<dbReference type="InterPro" id="IPR032401">
    <property type="entry name" value="EDC4_WD40"/>
</dbReference>
<evidence type="ECO:0000259" key="12">
    <source>
        <dbReference type="Pfam" id="PF21289"/>
    </source>
</evidence>
<evidence type="ECO:0000256" key="6">
    <source>
        <dbReference type="ARBA" id="ARBA00022664"/>
    </source>
</evidence>
<proteinExistence type="inferred from homology"/>
<dbReference type="SUPFAM" id="SSF50978">
    <property type="entry name" value="WD40 repeat-like"/>
    <property type="match status" value="1"/>
</dbReference>
<feature type="compositionally biased region" description="Low complexity" evidence="10">
    <location>
        <begin position="23"/>
        <end position="33"/>
    </location>
</feature>
<evidence type="ECO:0000313" key="14">
    <source>
        <dbReference type="Proteomes" id="UP000230069"/>
    </source>
</evidence>
<feature type="region of interest" description="Disordered" evidence="10">
    <location>
        <begin position="903"/>
        <end position="954"/>
    </location>
</feature>
<evidence type="ECO:0000256" key="5">
    <source>
        <dbReference type="ARBA" id="ARBA00022574"/>
    </source>
</evidence>
<feature type="repeat" description="WD" evidence="9">
    <location>
        <begin position="370"/>
        <end position="403"/>
    </location>
</feature>
<evidence type="ECO:0000256" key="2">
    <source>
        <dbReference type="ARBA" id="ARBA00009639"/>
    </source>
</evidence>
<feature type="region of interest" description="Disordered" evidence="10">
    <location>
        <begin position="591"/>
        <end position="612"/>
    </location>
</feature>
<dbReference type="InterPro" id="IPR015943">
    <property type="entry name" value="WD40/YVTN_repeat-like_dom_sf"/>
</dbReference>
<dbReference type="Pfam" id="PF16529">
    <property type="entry name" value="Ge1_WD40"/>
    <property type="match status" value="1"/>
</dbReference>
<evidence type="ECO:0000256" key="4">
    <source>
        <dbReference type="ARBA" id="ARBA00022553"/>
    </source>
</evidence>
<name>A0A2G5ERL2_AQUCA</name>
<evidence type="ECO:0000313" key="13">
    <source>
        <dbReference type="EMBL" id="PIA58370.1"/>
    </source>
</evidence>
<keyword evidence="4" id="KW-0597">Phosphoprotein</keyword>
<keyword evidence="3" id="KW-0963">Cytoplasm</keyword>